<comment type="similarity">
    <text evidence="2 15">Belongs to the DNA polymerase type-Y family.</text>
</comment>
<dbReference type="EC" id="2.7.7.7" evidence="15"/>
<comment type="function">
    <text evidence="15">Poorly processive, error-prone DNA polymerase involved in untargeted mutagenesis. Copies undamaged DNA at stalled replication forks, which arise in vivo from mismatched or misaligned primer ends. These misaligned primers can be extended by PolIV. Exhibits no 3'-5' exonuclease (proofreading) activity. May be involved in translesional synthesis, in conjunction with the beta clamp from PolIII.</text>
</comment>
<feature type="active site" evidence="15">
    <location>
        <position position="122"/>
    </location>
</feature>
<dbReference type="Gene3D" id="3.40.1170.60">
    <property type="match status" value="1"/>
</dbReference>
<comment type="subcellular location">
    <subcellularLocation>
        <location evidence="1 15">Cytoplasm</location>
    </subcellularLocation>
</comment>
<sequence>MQYGILQFDDPQPDTSRKILHVDMDAFYASVEIRDQPHLKDKPVVIAKHPNLTNGRGIVTTCNYIARQYGIHSAMSSMEAYKRCPHAVFISGNMKHYQEVSNQIRAIFYQYTDLVEPLSLDEAYLDVTINKKGIKSATIIAQQIQQQILQELNLTCSIGISYNKFIAKIASDYHKPFGLTLVTPEEALMFLERLPIEKFYGVGRKSVPYFHDKGIKTGKDLANKSLEELERDFGKMGHSLFFKVRGIHNSPVRPTNERKSIGKETTFSQFLEFEPQVLEIFDQLTTKVIDKMQSKGLKAHTITIKIRYENFETINRQMQMKIAFDDRVLAYEMVQNLWAIHGHLDYRIRLLGVSVSNFDNPDYELIRLNLES</sequence>
<dbReference type="HAMAP" id="MF_01113">
    <property type="entry name" value="DNApol_IV"/>
    <property type="match status" value="1"/>
</dbReference>
<keyword evidence="7 15" id="KW-0235">DNA replication</keyword>
<keyword evidence="11 15" id="KW-0239">DNA-directed DNA polymerase</keyword>
<reference evidence="17 18" key="1">
    <citation type="submission" date="2022-08" db="EMBL/GenBank/DDBJ databases">
        <title>Aerococcaceae sp. nov isolated from spoiled eye mask.</title>
        <authorList>
            <person name="Zhou G."/>
            <person name="Xie X.-B."/>
            <person name="Shi Q.-S."/>
            <person name="Wang Y.-S."/>
            <person name="Wen X."/>
            <person name="Peng H."/>
            <person name="Yang X.-J."/>
            <person name="Tao H.-B."/>
            <person name="Huang X.-M."/>
        </authorList>
    </citation>
    <scope>NUCLEOTIDE SEQUENCE [LARGE SCALE GENOMIC DNA]</scope>
    <source>
        <strain evidence="18">DM20194951</strain>
    </source>
</reference>
<evidence type="ECO:0000313" key="17">
    <source>
        <dbReference type="EMBL" id="UUX34594.1"/>
    </source>
</evidence>
<comment type="cofactor">
    <cofactor evidence="15">
        <name>Mg(2+)</name>
        <dbReference type="ChEBI" id="CHEBI:18420"/>
    </cofactor>
    <text evidence="15">Binds 2 magnesium ions per subunit.</text>
</comment>
<evidence type="ECO:0000256" key="2">
    <source>
        <dbReference type="ARBA" id="ARBA00010945"/>
    </source>
</evidence>
<evidence type="ECO:0000256" key="13">
    <source>
        <dbReference type="ARBA" id="ARBA00023204"/>
    </source>
</evidence>
<keyword evidence="12 15" id="KW-0238">DNA-binding</keyword>
<dbReference type="RefSeq" id="WP_313794094.1">
    <property type="nucleotide sequence ID" value="NZ_CP102453.1"/>
</dbReference>
<keyword evidence="6 15" id="KW-0548">Nucleotidyltransferase</keyword>
<evidence type="ECO:0000256" key="7">
    <source>
        <dbReference type="ARBA" id="ARBA00022705"/>
    </source>
</evidence>
<proteinExistence type="inferred from homology"/>
<dbReference type="GO" id="GO:0003887">
    <property type="term" value="F:DNA-directed DNA polymerase activity"/>
    <property type="evidence" value="ECO:0007669"/>
    <property type="project" value="UniProtKB-EC"/>
</dbReference>
<evidence type="ECO:0000259" key="16">
    <source>
        <dbReference type="PROSITE" id="PS50173"/>
    </source>
</evidence>
<dbReference type="InterPro" id="IPR001126">
    <property type="entry name" value="UmuC"/>
</dbReference>
<comment type="catalytic activity">
    <reaction evidence="14 15">
        <text>DNA(n) + a 2'-deoxyribonucleoside 5'-triphosphate = DNA(n+1) + diphosphate</text>
        <dbReference type="Rhea" id="RHEA:22508"/>
        <dbReference type="Rhea" id="RHEA-COMP:17339"/>
        <dbReference type="Rhea" id="RHEA-COMP:17340"/>
        <dbReference type="ChEBI" id="CHEBI:33019"/>
        <dbReference type="ChEBI" id="CHEBI:61560"/>
        <dbReference type="ChEBI" id="CHEBI:173112"/>
        <dbReference type="EC" id="2.7.7.7"/>
    </reaction>
</comment>
<dbReference type="InterPro" id="IPR050116">
    <property type="entry name" value="DNA_polymerase-Y"/>
</dbReference>
<dbReference type="InterPro" id="IPR053848">
    <property type="entry name" value="IMS_HHH_1"/>
</dbReference>
<dbReference type="Pfam" id="PF11799">
    <property type="entry name" value="IMS_C"/>
    <property type="match status" value="1"/>
</dbReference>
<keyword evidence="18" id="KW-1185">Reference proteome</keyword>
<dbReference type="InterPro" id="IPR022880">
    <property type="entry name" value="DNApol_IV"/>
</dbReference>
<keyword evidence="5 15" id="KW-0808">Transferase</keyword>
<dbReference type="Proteomes" id="UP001315967">
    <property type="component" value="Chromosome"/>
</dbReference>
<evidence type="ECO:0000256" key="5">
    <source>
        <dbReference type="ARBA" id="ARBA00022679"/>
    </source>
</evidence>
<protein>
    <recommendedName>
        <fullName evidence="15">DNA polymerase IV</fullName>
        <shortName evidence="15">Pol IV</shortName>
        <ecNumber evidence="15">2.7.7.7</ecNumber>
    </recommendedName>
</protein>
<dbReference type="InterPro" id="IPR043128">
    <property type="entry name" value="Rev_trsase/Diguanyl_cyclase"/>
</dbReference>
<name>A0ABY5P7F0_9LACT</name>
<feature type="site" description="Substrate discrimination" evidence="15">
    <location>
        <position position="28"/>
    </location>
</feature>
<dbReference type="CDD" id="cd03586">
    <property type="entry name" value="PolY_Pol_IV_kappa"/>
    <property type="match status" value="1"/>
</dbReference>
<dbReference type="Gene3D" id="1.10.150.20">
    <property type="entry name" value="5' to 3' exonuclease, C-terminal subdomain"/>
    <property type="match status" value="1"/>
</dbReference>
<evidence type="ECO:0000256" key="15">
    <source>
        <dbReference type="HAMAP-Rule" id="MF_01113"/>
    </source>
</evidence>
<evidence type="ECO:0000256" key="3">
    <source>
        <dbReference type="ARBA" id="ARBA00022457"/>
    </source>
</evidence>
<gene>
    <name evidence="15 17" type="primary">dinB</name>
    <name evidence="17" type="ORF">NRE15_02785</name>
</gene>
<feature type="domain" description="UmuC" evidence="16">
    <location>
        <begin position="19"/>
        <end position="203"/>
    </location>
</feature>
<evidence type="ECO:0000256" key="10">
    <source>
        <dbReference type="ARBA" id="ARBA00022842"/>
    </source>
</evidence>
<keyword evidence="4 15" id="KW-0963">Cytoplasm</keyword>
<evidence type="ECO:0000256" key="4">
    <source>
        <dbReference type="ARBA" id="ARBA00022490"/>
    </source>
</evidence>
<evidence type="ECO:0000256" key="9">
    <source>
        <dbReference type="ARBA" id="ARBA00022763"/>
    </source>
</evidence>
<keyword evidence="8 15" id="KW-0479">Metal-binding</keyword>
<dbReference type="SUPFAM" id="SSF100879">
    <property type="entry name" value="Lesion bypass DNA polymerase (Y-family), little finger domain"/>
    <property type="match status" value="1"/>
</dbReference>
<feature type="binding site" evidence="15">
    <location>
        <position position="121"/>
    </location>
    <ligand>
        <name>Mg(2+)</name>
        <dbReference type="ChEBI" id="CHEBI:18420"/>
    </ligand>
</feature>
<evidence type="ECO:0000256" key="11">
    <source>
        <dbReference type="ARBA" id="ARBA00022932"/>
    </source>
</evidence>
<dbReference type="EMBL" id="CP102453">
    <property type="protein sequence ID" value="UUX34594.1"/>
    <property type="molecule type" value="Genomic_DNA"/>
</dbReference>
<dbReference type="Gene3D" id="3.30.70.270">
    <property type="match status" value="1"/>
</dbReference>
<dbReference type="PROSITE" id="PS50173">
    <property type="entry name" value="UMUC"/>
    <property type="match status" value="1"/>
</dbReference>
<evidence type="ECO:0000256" key="1">
    <source>
        <dbReference type="ARBA" id="ARBA00004496"/>
    </source>
</evidence>
<evidence type="ECO:0000256" key="14">
    <source>
        <dbReference type="ARBA" id="ARBA00049244"/>
    </source>
</evidence>
<dbReference type="Gene3D" id="3.30.1490.100">
    <property type="entry name" value="DNA polymerase, Y-family, little finger domain"/>
    <property type="match status" value="1"/>
</dbReference>
<evidence type="ECO:0000256" key="6">
    <source>
        <dbReference type="ARBA" id="ARBA00022695"/>
    </source>
</evidence>
<keyword evidence="13 15" id="KW-0234">DNA repair</keyword>
<keyword evidence="10 15" id="KW-0460">Magnesium</keyword>
<evidence type="ECO:0000256" key="12">
    <source>
        <dbReference type="ARBA" id="ARBA00023125"/>
    </source>
</evidence>
<evidence type="ECO:0000256" key="8">
    <source>
        <dbReference type="ARBA" id="ARBA00022723"/>
    </source>
</evidence>
<dbReference type="InterPro" id="IPR017961">
    <property type="entry name" value="DNA_pol_Y-fam_little_finger"/>
</dbReference>
<evidence type="ECO:0000313" key="18">
    <source>
        <dbReference type="Proteomes" id="UP001315967"/>
    </source>
</evidence>
<dbReference type="SUPFAM" id="SSF56672">
    <property type="entry name" value="DNA/RNA polymerases"/>
    <property type="match status" value="1"/>
</dbReference>
<dbReference type="PANTHER" id="PTHR11076:SF33">
    <property type="entry name" value="DNA POLYMERASE KAPPA"/>
    <property type="match status" value="1"/>
</dbReference>
<dbReference type="PANTHER" id="PTHR11076">
    <property type="entry name" value="DNA REPAIR POLYMERASE UMUC / TRANSFERASE FAMILY MEMBER"/>
    <property type="match status" value="1"/>
</dbReference>
<organism evidence="17 18">
    <name type="scientific">Fundicoccus culcitae</name>
    <dbReference type="NCBI Taxonomy" id="2969821"/>
    <lineage>
        <taxon>Bacteria</taxon>
        <taxon>Bacillati</taxon>
        <taxon>Bacillota</taxon>
        <taxon>Bacilli</taxon>
        <taxon>Lactobacillales</taxon>
        <taxon>Aerococcaceae</taxon>
        <taxon>Fundicoccus</taxon>
    </lineage>
</organism>
<dbReference type="Pfam" id="PF00817">
    <property type="entry name" value="IMS"/>
    <property type="match status" value="1"/>
</dbReference>
<dbReference type="Pfam" id="PF21999">
    <property type="entry name" value="IMS_HHH_1"/>
    <property type="match status" value="1"/>
</dbReference>
<dbReference type="InterPro" id="IPR036775">
    <property type="entry name" value="DNA_pol_Y-fam_lit_finger_sf"/>
</dbReference>
<keyword evidence="9 15" id="KW-0227">DNA damage</keyword>
<feature type="binding site" evidence="15">
    <location>
        <position position="23"/>
    </location>
    <ligand>
        <name>Mg(2+)</name>
        <dbReference type="ChEBI" id="CHEBI:18420"/>
    </ligand>
</feature>
<keyword evidence="3 15" id="KW-0515">Mutator protein</keyword>
<accession>A0ABY5P7F0</accession>
<comment type="subunit">
    <text evidence="15">Monomer.</text>
</comment>
<dbReference type="InterPro" id="IPR043502">
    <property type="entry name" value="DNA/RNA_pol_sf"/>
</dbReference>
<dbReference type="NCBIfam" id="NF002677">
    <property type="entry name" value="PRK02406.1"/>
    <property type="match status" value="1"/>
</dbReference>